<dbReference type="InterPro" id="IPR019775">
    <property type="entry name" value="WD40_repeat_CS"/>
</dbReference>
<comment type="subunit">
    <text evidence="12">Microtubule inner protein component of sperm flagellar doublet microtubules. Interacts with BRCA2. Interacts with the CCT chaperonin complex. Interacts with HSP70. Interacts with AK8. Interacts with CFAP45. Interacts with DNAI1. Interacts with IQDC.</text>
</comment>
<evidence type="ECO:0000256" key="9">
    <source>
        <dbReference type="ARBA" id="ARBA00029456"/>
    </source>
</evidence>
<evidence type="ECO:0000256" key="12">
    <source>
        <dbReference type="ARBA" id="ARBA00047117"/>
    </source>
</evidence>
<feature type="repeat" description="WD" evidence="13">
    <location>
        <begin position="552"/>
        <end position="588"/>
    </location>
</feature>
<proteinExistence type="inferred from homology"/>
<dbReference type="Pfam" id="PF00400">
    <property type="entry name" value="WD40"/>
    <property type="match status" value="6"/>
</dbReference>
<dbReference type="SUPFAM" id="SSF50978">
    <property type="entry name" value="WD40 repeat-like"/>
    <property type="match status" value="1"/>
</dbReference>
<dbReference type="PROSITE" id="PS50082">
    <property type="entry name" value="WD_REPEATS_2"/>
    <property type="match status" value="4"/>
</dbReference>
<comment type="function">
    <text evidence="11">Microtubule inner protein (MIP) part of the dynein-decorated doublet microtubules (DMTs) in cilia axoneme. Important for proper ciliary and flagellar beating. May act in cooperation with CFAP45 and axonemal dynein subunit DNAH11. May play a role in cell growth and/or survival.</text>
</comment>
<dbReference type="EMBL" id="UYSG01011430">
    <property type="protein sequence ID" value="VDL62300.1"/>
    <property type="molecule type" value="Genomic_DNA"/>
</dbReference>
<evidence type="ECO:0000256" key="3">
    <source>
        <dbReference type="ARBA" id="ARBA00022490"/>
    </source>
</evidence>
<dbReference type="PANTHER" id="PTHR13720:SF14">
    <property type="entry name" value="CILIA- AND FLAGELLA-ASSOCIATED PROTEIN 52"/>
    <property type="match status" value="1"/>
</dbReference>
<reference evidence="14 15" key="2">
    <citation type="submission" date="2018-11" db="EMBL/GenBank/DDBJ databases">
        <authorList>
            <consortium name="Pathogen Informatics"/>
        </authorList>
    </citation>
    <scope>NUCLEOTIDE SEQUENCE [LARGE SCALE GENOMIC DNA]</scope>
</reference>
<dbReference type="AlphaFoldDB" id="A0A0R3SW62"/>
<comment type="subcellular location">
    <subcellularLocation>
        <location evidence="1">Cell projection</location>
        <location evidence="1">Cilium</location>
        <location evidence="1">Flagellum</location>
    </subcellularLocation>
    <subcellularLocation>
        <location evidence="2">Cytoplasm</location>
    </subcellularLocation>
</comment>
<evidence type="ECO:0000256" key="4">
    <source>
        <dbReference type="ARBA" id="ARBA00022574"/>
    </source>
</evidence>
<feature type="repeat" description="WD" evidence="13">
    <location>
        <begin position="426"/>
        <end position="467"/>
    </location>
</feature>
<evidence type="ECO:0000256" key="7">
    <source>
        <dbReference type="ARBA" id="ARBA00023069"/>
    </source>
</evidence>
<dbReference type="InterPro" id="IPR001680">
    <property type="entry name" value="WD40_rpt"/>
</dbReference>
<dbReference type="FunFam" id="2.130.10.10:FF:000207">
    <property type="entry name" value="Cilia- and flagella-associated protein 52"/>
    <property type="match status" value="1"/>
</dbReference>
<gene>
    <name evidence="14" type="ORF">HDID_LOCUS9881</name>
</gene>
<evidence type="ECO:0000256" key="2">
    <source>
        <dbReference type="ARBA" id="ARBA00004496"/>
    </source>
</evidence>
<accession>A0A0R3SW62</accession>
<dbReference type="PROSITE" id="PS00678">
    <property type="entry name" value="WD_REPEATS_1"/>
    <property type="match status" value="2"/>
</dbReference>
<dbReference type="SMART" id="SM00320">
    <property type="entry name" value="WD40"/>
    <property type="match status" value="9"/>
</dbReference>
<dbReference type="InterPro" id="IPR015943">
    <property type="entry name" value="WD40/YVTN_repeat-like_dom_sf"/>
</dbReference>
<keyword evidence="5" id="KW-0677">Repeat</keyword>
<evidence type="ECO:0000256" key="11">
    <source>
        <dbReference type="ARBA" id="ARBA00046056"/>
    </source>
</evidence>
<dbReference type="PANTHER" id="PTHR13720">
    <property type="entry name" value="WD-40 REPEAT PROTEIN"/>
    <property type="match status" value="1"/>
</dbReference>
<dbReference type="Proteomes" id="UP000274504">
    <property type="component" value="Unassembled WGS sequence"/>
</dbReference>
<keyword evidence="4 13" id="KW-0853">WD repeat</keyword>
<protein>
    <recommendedName>
        <fullName evidence="10">Cilia- and flagella-associated protein 52</fullName>
    </recommendedName>
</protein>
<comment type="similarity">
    <text evidence="9">Belongs to the CFAP52 family.</text>
</comment>
<dbReference type="OrthoDB" id="6252103at2759"/>
<keyword evidence="3" id="KW-0963">Cytoplasm</keyword>
<evidence type="ECO:0000256" key="1">
    <source>
        <dbReference type="ARBA" id="ARBA00004230"/>
    </source>
</evidence>
<dbReference type="Gene3D" id="2.130.10.10">
    <property type="entry name" value="YVTN repeat-like/Quinoprotein amine dehydrogenase"/>
    <property type="match status" value="3"/>
</dbReference>
<dbReference type="GO" id="GO:0031514">
    <property type="term" value="C:motile cilium"/>
    <property type="evidence" value="ECO:0007669"/>
    <property type="project" value="UniProtKB-SubCell"/>
</dbReference>
<evidence type="ECO:0000256" key="5">
    <source>
        <dbReference type="ARBA" id="ARBA00022737"/>
    </source>
</evidence>
<evidence type="ECO:0000313" key="14">
    <source>
        <dbReference type="EMBL" id="VDL62300.1"/>
    </source>
</evidence>
<dbReference type="GO" id="GO:0005930">
    <property type="term" value="C:axoneme"/>
    <property type="evidence" value="ECO:0007669"/>
    <property type="project" value="UniProtKB-ARBA"/>
</dbReference>
<evidence type="ECO:0000256" key="8">
    <source>
        <dbReference type="ARBA" id="ARBA00023273"/>
    </source>
</evidence>
<evidence type="ECO:0000256" key="6">
    <source>
        <dbReference type="ARBA" id="ARBA00022846"/>
    </source>
</evidence>
<name>A0A0R3SW62_HYMDI</name>
<evidence type="ECO:0000256" key="10">
    <source>
        <dbReference type="ARBA" id="ARBA00029552"/>
    </source>
</evidence>
<evidence type="ECO:0000313" key="15">
    <source>
        <dbReference type="Proteomes" id="UP000274504"/>
    </source>
</evidence>
<evidence type="ECO:0000313" key="16">
    <source>
        <dbReference type="WBParaSite" id="HDID_0000988301-mRNA-1"/>
    </source>
</evidence>
<sequence length="588" mass="65312">MSEKGKGTVDNCLHVHPDRQNYIYALGCAVVIEDLISHRQNLLQGHSSNIVCLAVSRDGCYLASGQIIHMGYKADIILWDYAEKKEITRFVSHNVKVQALAFSPNSRYLVSIGGQDDRSVILWSINNKAAICGSPAQFNNAGITRCIAYSNNNENMFFTGGDFILRIWQANVQNRKIHPTDCSLRQYKRAITKVLADKNDEMLYCATTSGDILAVRISSAIVQLIFPERDKYSLGITSLCLLDDTSLIVGTGEGLIQLLRVGQRTNRSKYEKDIQKTENCSDLFVTCSYEDIRVFHTPSQQELLRINIPNRVCFCLDLVKDGTAIISGWDDSCIRAFYPETGRLMYAVNDAHKKGVTAVAAMTNGSRIISGGGEGQVRVWEIREIPTTSKKVIAAHRHRPHRCQGDPHGTEEEEGSKFFATLLTTLKEHTNAVSCIKINKDGTKCVSSSADGTCIIWNLVEFTRMQVMFASTLFRAVCFNASEVQLLTVGTDRRIGYWEVYDGSQIRELEASRSGSINGLDLSADGTTFVTGGDDKIVKVWRYNEGDVTHVGLGHSSSISRLRISPDQRLIVSVSEDGGIFLWDLPSH</sequence>
<evidence type="ECO:0000256" key="13">
    <source>
        <dbReference type="PROSITE-ProRule" id="PRU00221"/>
    </source>
</evidence>
<dbReference type="InterPro" id="IPR050630">
    <property type="entry name" value="WD_repeat_EMAP"/>
</dbReference>
<dbReference type="InterPro" id="IPR011047">
    <property type="entry name" value="Quinoprotein_ADH-like_sf"/>
</dbReference>
<keyword evidence="8" id="KW-0966">Cell projection</keyword>
<dbReference type="PROSITE" id="PS50294">
    <property type="entry name" value="WD_REPEATS_REGION"/>
    <property type="match status" value="4"/>
</dbReference>
<dbReference type="SUPFAM" id="SSF50998">
    <property type="entry name" value="Quinoprotein alcohol dehydrogenase-like"/>
    <property type="match status" value="1"/>
</dbReference>
<organism evidence="16">
    <name type="scientific">Hymenolepis diminuta</name>
    <name type="common">Rat tapeworm</name>
    <dbReference type="NCBI Taxonomy" id="6216"/>
    <lineage>
        <taxon>Eukaryota</taxon>
        <taxon>Metazoa</taxon>
        <taxon>Spiralia</taxon>
        <taxon>Lophotrochozoa</taxon>
        <taxon>Platyhelminthes</taxon>
        <taxon>Cestoda</taxon>
        <taxon>Eucestoda</taxon>
        <taxon>Cyclophyllidea</taxon>
        <taxon>Hymenolepididae</taxon>
        <taxon>Hymenolepis</taxon>
    </lineage>
</organism>
<keyword evidence="7" id="KW-0969">Cilium</keyword>
<keyword evidence="6" id="KW-0282">Flagellum</keyword>
<dbReference type="STRING" id="6216.A0A0R3SW62"/>
<dbReference type="InterPro" id="IPR036322">
    <property type="entry name" value="WD40_repeat_dom_sf"/>
</dbReference>
<reference evidence="16" key="1">
    <citation type="submission" date="2017-02" db="UniProtKB">
        <authorList>
            <consortium name="WormBaseParasite"/>
        </authorList>
    </citation>
    <scope>IDENTIFICATION</scope>
</reference>
<feature type="repeat" description="WD" evidence="13">
    <location>
        <begin position="510"/>
        <end position="551"/>
    </location>
</feature>
<feature type="repeat" description="WD" evidence="13">
    <location>
        <begin position="349"/>
        <end position="390"/>
    </location>
</feature>
<dbReference type="WBParaSite" id="HDID_0000988301-mRNA-1">
    <property type="protein sequence ID" value="HDID_0000988301-mRNA-1"/>
    <property type="gene ID" value="HDID_0000988301"/>
</dbReference>